<protein>
    <recommendedName>
        <fullName evidence="3">Transmembrane protein</fullName>
    </recommendedName>
</protein>
<dbReference type="RefSeq" id="WP_296950048.1">
    <property type="nucleotide sequence ID" value="NZ_LT599021.1"/>
</dbReference>
<sequence length="243" mass="28242">MKEEKEYTLVEENNHIEQRASIIYNPPQEKEPILPQIISFVLNPVFMVIYSVAIIFLSTDFTFLFANQFIRFMTPVIFFSCIIPVSGIYFLRLTHVIKDYHLDNRSEWILPLSVFFLSYALLFYYFFSAKLYIWFLAVILTPLILLVIYAIISRFWKISAYMMAIGGMIGCILSVCYNIKGLNLPVLFMILFILAGCLGVSRLMLNRSTPAQVYVGFLVGSVVSYLWVYIGTYWSLILFLRNL</sequence>
<feature type="transmembrane region" description="Helical" evidence="1">
    <location>
        <begin position="211"/>
        <end position="240"/>
    </location>
</feature>
<name>A0A212JVC4_9BACT</name>
<keyword evidence="1" id="KW-0472">Membrane</keyword>
<accession>A0A212JVC4</accession>
<feature type="transmembrane region" description="Helical" evidence="1">
    <location>
        <begin position="69"/>
        <end position="88"/>
    </location>
</feature>
<feature type="transmembrane region" description="Helical" evidence="1">
    <location>
        <begin position="132"/>
        <end position="152"/>
    </location>
</feature>
<dbReference type="AlphaFoldDB" id="A0A212JVC4"/>
<keyword evidence="1" id="KW-0812">Transmembrane</keyword>
<proteinExistence type="predicted"/>
<feature type="transmembrane region" description="Helical" evidence="1">
    <location>
        <begin position="186"/>
        <end position="205"/>
    </location>
</feature>
<organism evidence="2">
    <name type="scientific">uncultured Dysgonomonas sp</name>
    <dbReference type="NCBI Taxonomy" id="206096"/>
    <lineage>
        <taxon>Bacteria</taxon>
        <taxon>Pseudomonadati</taxon>
        <taxon>Bacteroidota</taxon>
        <taxon>Bacteroidia</taxon>
        <taxon>Bacteroidales</taxon>
        <taxon>Dysgonomonadaceae</taxon>
        <taxon>Dysgonomonas</taxon>
        <taxon>environmental samples</taxon>
    </lineage>
</organism>
<feature type="transmembrane region" description="Helical" evidence="1">
    <location>
        <begin position="108"/>
        <end position="127"/>
    </location>
</feature>
<evidence type="ECO:0000313" key="2">
    <source>
        <dbReference type="EMBL" id="SBW03347.1"/>
    </source>
</evidence>
<evidence type="ECO:0000256" key="1">
    <source>
        <dbReference type="SAM" id="Phobius"/>
    </source>
</evidence>
<feature type="transmembrane region" description="Helical" evidence="1">
    <location>
        <begin position="33"/>
        <end position="57"/>
    </location>
</feature>
<keyword evidence="1" id="KW-1133">Transmembrane helix</keyword>
<feature type="transmembrane region" description="Helical" evidence="1">
    <location>
        <begin position="158"/>
        <end position="179"/>
    </location>
</feature>
<dbReference type="EMBL" id="FLUL01000001">
    <property type="protein sequence ID" value="SBW03347.1"/>
    <property type="molecule type" value="Genomic_DNA"/>
</dbReference>
<reference evidence="2" key="1">
    <citation type="submission" date="2016-04" db="EMBL/GenBank/DDBJ databases">
        <authorList>
            <person name="Evans L.H."/>
            <person name="Alamgir A."/>
            <person name="Owens N."/>
            <person name="Weber N.D."/>
            <person name="Virtaneva K."/>
            <person name="Barbian K."/>
            <person name="Babar A."/>
            <person name="Rosenke K."/>
        </authorList>
    </citation>
    <scope>NUCLEOTIDE SEQUENCE</scope>
    <source>
        <strain evidence="2">86-2</strain>
    </source>
</reference>
<evidence type="ECO:0008006" key="3">
    <source>
        <dbReference type="Google" id="ProtNLM"/>
    </source>
</evidence>
<gene>
    <name evidence="2" type="ORF">KL86DYS2_12420</name>
</gene>